<dbReference type="Proteomes" id="UP000275719">
    <property type="component" value="Unassembled WGS sequence"/>
</dbReference>
<dbReference type="GO" id="GO:0006629">
    <property type="term" value="P:lipid metabolic process"/>
    <property type="evidence" value="ECO:0007669"/>
    <property type="project" value="InterPro"/>
</dbReference>
<keyword evidence="3" id="KW-1185">Reference proteome</keyword>
<dbReference type="Pfam" id="PF03009">
    <property type="entry name" value="GDPD"/>
    <property type="match status" value="1"/>
</dbReference>
<reference evidence="2 3" key="1">
    <citation type="submission" date="2018-11" db="EMBL/GenBank/DDBJ databases">
        <title>Flavobacterium sp. nov., YIM 102701-2 draft genome.</title>
        <authorList>
            <person name="Li G."/>
            <person name="Jiang Y."/>
        </authorList>
    </citation>
    <scope>NUCLEOTIDE SEQUENCE [LARGE SCALE GENOMIC DNA]</scope>
    <source>
        <strain evidence="2 3">YIM 102701-2</strain>
    </source>
</reference>
<name>A0A3P3VY04_9FLAO</name>
<dbReference type="InterPro" id="IPR017946">
    <property type="entry name" value="PLC-like_Pdiesterase_TIM-brl"/>
</dbReference>
<dbReference type="PROSITE" id="PS51704">
    <property type="entry name" value="GP_PDE"/>
    <property type="match status" value="1"/>
</dbReference>
<dbReference type="PANTHER" id="PTHR46211:SF14">
    <property type="entry name" value="GLYCEROPHOSPHODIESTER PHOSPHODIESTERASE"/>
    <property type="match status" value="1"/>
</dbReference>
<dbReference type="OrthoDB" id="384721at2"/>
<proteinExistence type="predicted"/>
<evidence type="ECO:0000259" key="1">
    <source>
        <dbReference type="PROSITE" id="PS51704"/>
    </source>
</evidence>
<dbReference type="SUPFAM" id="SSF51695">
    <property type="entry name" value="PLC-like phosphodiesterases"/>
    <property type="match status" value="1"/>
</dbReference>
<evidence type="ECO:0000313" key="3">
    <source>
        <dbReference type="Proteomes" id="UP000275719"/>
    </source>
</evidence>
<feature type="domain" description="GP-PDE" evidence="1">
    <location>
        <begin position="20"/>
        <end position="283"/>
    </location>
</feature>
<dbReference type="RefSeq" id="WP_125020134.1">
    <property type="nucleotide sequence ID" value="NZ_RQVQ01000050.1"/>
</dbReference>
<evidence type="ECO:0000313" key="2">
    <source>
        <dbReference type="EMBL" id="RRJ87692.1"/>
    </source>
</evidence>
<sequence>MKQFLVLLLFISIDLQAQSLEILAHRGFRGLHTENTLEAFKKTLHHSHFLEMDVMVTKDMRVVVTHDPVLHEKLYVNKKVKDSTDYKRRVYDLDYNEITNYKLGYKKSKGFDKQQNIISTIPLLEEVLQQTQMYAKVNKLKVPNYFIETKITDRTDGINHPDPKVVVELLIKVLKENIKPTQVIIQSFDPRTLSYISKNYPEFKTCLLDKKKQLLSVYLKELDFKPDYFSPNFKQITPELIEESKEFEIPLIGGNTNNKEEIDKMYELGIFKIISDYPYSELP</sequence>
<organism evidence="2 3">
    <name type="scientific">Paenimyroides tangerinum</name>
    <dbReference type="NCBI Taxonomy" id="2488728"/>
    <lineage>
        <taxon>Bacteria</taxon>
        <taxon>Pseudomonadati</taxon>
        <taxon>Bacteroidota</taxon>
        <taxon>Flavobacteriia</taxon>
        <taxon>Flavobacteriales</taxon>
        <taxon>Flavobacteriaceae</taxon>
        <taxon>Paenimyroides</taxon>
    </lineage>
</organism>
<accession>A0A3P3VY04</accession>
<comment type="caution">
    <text evidence="2">The sequence shown here is derived from an EMBL/GenBank/DDBJ whole genome shotgun (WGS) entry which is preliminary data.</text>
</comment>
<dbReference type="GO" id="GO:0008081">
    <property type="term" value="F:phosphoric diester hydrolase activity"/>
    <property type="evidence" value="ECO:0007669"/>
    <property type="project" value="InterPro"/>
</dbReference>
<dbReference type="Gene3D" id="3.20.20.190">
    <property type="entry name" value="Phosphatidylinositol (PI) phosphodiesterase"/>
    <property type="match status" value="1"/>
</dbReference>
<dbReference type="PANTHER" id="PTHR46211">
    <property type="entry name" value="GLYCEROPHOSPHORYL DIESTER PHOSPHODIESTERASE"/>
    <property type="match status" value="1"/>
</dbReference>
<gene>
    <name evidence="2" type="ORF">EG240_14810</name>
</gene>
<dbReference type="AlphaFoldDB" id="A0A3P3VY04"/>
<dbReference type="EMBL" id="RQVQ01000050">
    <property type="protein sequence ID" value="RRJ87692.1"/>
    <property type="molecule type" value="Genomic_DNA"/>
</dbReference>
<dbReference type="InterPro" id="IPR030395">
    <property type="entry name" value="GP_PDE_dom"/>
</dbReference>
<protein>
    <recommendedName>
        <fullName evidence="1">GP-PDE domain-containing protein</fullName>
    </recommendedName>
</protein>